<proteinExistence type="predicted"/>
<evidence type="ECO:0000313" key="2">
    <source>
        <dbReference type="Proteomes" id="UP000322981"/>
    </source>
</evidence>
<organism evidence="1 2">
    <name type="scientific">Thiohalocapsa marina</name>
    <dbReference type="NCBI Taxonomy" id="424902"/>
    <lineage>
        <taxon>Bacteria</taxon>
        <taxon>Pseudomonadati</taxon>
        <taxon>Pseudomonadota</taxon>
        <taxon>Gammaproteobacteria</taxon>
        <taxon>Chromatiales</taxon>
        <taxon>Chromatiaceae</taxon>
        <taxon>Thiohalocapsa</taxon>
    </lineage>
</organism>
<protein>
    <submittedName>
        <fullName evidence="1">Uncharacterized protein</fullName>
    </submittedName>
</protein>
<sequence>MIKTGLARLTVVGCVTTDSKPTHDKGLNAEQISISRAGQEAPPFLAAQAAENEAIRKPRFRIAC</sequence>
<dbReference type="AlphaFoldDB" id="A0A5M8FHB7"/>
<dbReference type="Proteomes" id="UP000322981">
    <property type="component" value="Unassembled WGS sequence"/>
</dbReference>
<dbReference type="RefSeq" id="WP_150093953.1">
    <property type="nucleotide sequence ID" value="NZ_JBFUOH010000053.1"/>
</dbReference>
<reference evidence="1 2" key="1">
    <citation type="submission" date="2019-09" db="EMBL/GenBank/DDBJ databases">
        <title>Whole-genome sequence of the purple sulfur bacterium Thiohalocapsa marina DSM 19078.</title>
        <authorList>
            <person name="Kyndt J.A."/>
            <person name="Meyer T.E."/>
        </authorList>
    </citation>
    <scope>NUCLEOTIDE SEQUENCE [LARGE SCALE GENOMIC DNA]</scope>
    <source>
        <strain evidence="1 2">DSM 19078</strain>
    </source>
</reference>
<evidence type="ECO:0000313" key="1">
    <source>
        <dbReference type="EMBL" id="KAA6184099.1"/>
    </source>
</evidence>
<name>A0A5M8FHB7_9GAMM</name>
<dbReference type="EMBL" id="VWXX01000024">
    <property type="protein sequence ID" value="KAA6184099.1"/>
    <property type="molecule type" value="Genomic_DNA"/>
</dbReference>
<comment type="caution">
    <text evidence="1">The sequence shown here is derived from an EMBL/GenBank/DDBJ whole genome shotgun (WGS) entry which is preliminary data.</text>
</comment>
<accession>A0A5M8FHB7</accession>
<keyword evidence="2" id="KW-1185">Reference proteome</keyword>
<gene>
    <name evidence="1" type="ORF">F2Q65_13585</name>
</gene>